<reference evidence="1 2" key="1">
    <citation type="submission" date="2017-07" db="EMBL/GenBank/DDBJ databases">
        <authorList>
            <person name="Talla V."/>
            <person name="Backstrom N."/>
        </authorList>
    </citation>
    <scope>NUCLEOTIDE SEQUENCE [LARGE SCALE GENOMIC DNA]</scope>
</reference>
<name>A0A5E4QD66_9NEOP</name>
<sequence>MSLMDGNTNTPYEVRSSEKLGRYLVSSRDLDPGDVILTEAPIVFGPKAMSDPEVKMPCVGCYRPIFTDAGELCAKCGWPVCSGNCSGLTDTRHHGMECLILRSRAD</sequence>
<dbReference type="PANTHER" id="PTHR46455">
    <property type="entry name" value="SET AND MYND DOMAIN CONTAINING, ARTHROPOD-SPECIFIC, MEMBER 4, ISOFORM A"/>
    <property type="match status" value="1"/>
</dbReference>
<evidence type="ECO:0000313" key="2">
    <source>
        <dbReference type="Proteomes" id="UP000324832"/>
    </source>
</evidence>
<dbReference type="Gene3D" id="2.170.270.10">
    <property type="entry name" value="SET domain"/>
    <property type="match status" value="1"/>
</dbReference>
<evidence type="ECO:0008006" key="3">
    <source>
        <dbReference type="Google" id="ProtNLM"/>
    </source>
</evidence>
<dbReference type="AlphaFoldDB" id="A0A5E4QD66"/>
<evidence type="ECO:0000313" key="1">
    <source>
        <dbReference type="EMBL" id="VVC95652.1"/>
    </source>
</evidence>
<keyword evidence="2" id="KW-1185">Reference proteome</keyword>
<dbReference type="Gene3D" id="6.10.140.2220">
    <property type="match status" value="1"/>
</dbReference>
<dbReference type="SUPFAM" id="SSF82199">
    <property type="entry name" value="SET domain"/>
    <property type="match status" value="1"/>
</dbReference>
<dbReference type="InterPro" id="IPR053010">
    <property type="entry name" value="SET_SmydA-8"/>
</dbReference>
<proteinExistence type="predicted"/>
<gene>
    <name evidence="1" type="ORF">LSINAPIS_LOCUS7321</name>
</gene>
<organism evidence="1 2">
    <name type="scientific">Leptidea sinapis</name>
    <dbReference type="NCBI Taxonomy" id="189913"/>
    <lineage>
        <taxon>Eukaryota</taxon>
        <taxon>Metazoa</taxon>
        <taxon>Ecdysozoa</taxon>
        <taxon>Arthropoda</taxon>
        <taxon>Hexapoda</taxon>
        <taxon>Insecta</taxon>
        <taxon>Pterygota</taxon>
        <taxon>Neoptera</taxon>
        <taxon>Endopterygota</taxon>
        <taxon>Lepidoptera</taxon>
        <taxon>Glossata</taxon>
        <taxon>Ditrysia</taxon>
        <taxon>Papilionoidea</taxon>
        <taxon>Pieridae</taxon>
        <taxon>Dismorphiinae</taxon>
        <taxon>Leptidea</taxon>
    </lineage>
</organism>
<dbReference type="InterPro" id="IPR046341">
    <property type="entry name" value="SET_dom_sf"/>
</dbReference>
<dbReference type="PANTHER" id="PTHR46455:SF2">
    <property type="entry name" value="AT24727P"/>
    <property type="match status" value="1"/>
</dbReference>
<protein>
    <recommendedName>
        <fullName evidence="3">MYND-type domain-containing protein</fullName>
    </recommendedName>
</protein>
<dbReference type="Proteomes" id="UP000324832">
    <property type="component" value="Unassembled WGS sequence"/>
</dbReference>
<dbReference type="EMBL" id="FZQP02002393">
    <property type="protein sequence ID" value="VVC95652.1"/>
    <property type="molecule type" value="Genomic_DNA"/>
</dbReference>
<accession>A0A5E4QD66</accession>